<feature type="transmembrane region" description="Helical" evidence="2">
    <location>
        <begin position="107"/>
        <end position="129"/>
    </location>
</feature>
<keyword evidence="5" id="KW-1185">Reference proteome</keyword>
<dbReference type="EMBL" id="VIGW01000001">
    <property type="protein sequence ID" value="TWS21432.1"/>
    <property type="molecule type" value="Genomic_DNA"/>
</dbReference>
<dbReference type="OrthoDB" id="3721873at2"/>
<feature type="transmembrane region" description="Helical" evidence="2">
    <location>
        <begin position="165"/>
        <end position="185"/>
    </location>
</feature>
<dbReference type="RefSeq" id="WP_146559146.1">
    <property type="nucleotide sequence ID" value="NZ_VIGW01000001.1"/>
</dbReference>
<feature type="transmembrane region" description="Helical" evidence="2">
    <location>
        <begin position="205"/>
        <end position="222"/>
    </location>
</feature>
<evidence type="ECO:0000256" key="1">
    <source>
        <dbReference type="SAM" id="MobiDB-lite"/>
    </source>
</evidence>
<feature type="region of interest" description="Disordered" evidence="1">
    <location>
        <begin position="1"/>
        <end position="20"/>
    </location>
</feature>
<feature type="transmembrane region" description="Helical" evidence="2">
    <location>
        <begin position="380"/>
        <end position="398"/>
    </location>
</feature>
<dbReference type="NCBIfam" id="NF041480">
    <property type="entry name" value="flag_mot_ctl_ZomB"/>
    <property type="match status" value="1"/>
</dbReference>
<dbReference type="Pfam" id="PF26371">
    <property type="entry name" value="AftB_C"/>
    <property type="match status" value="1"/>
</dbReference>
<dbReference type="InterPro" id="IPR058983">
    <property type="entry name" value="AftB_C"/>
</dbReference>
<feature type="transmembrane region" description="Helical" evidence="2">
    <location>
        <begin position="31"/>
        <end position="49"/>
    </location>
</feature>
<feature type="transmembrane region" description="Helical" evidence="2">
    <location>
        <begin position="350"/>
        <end position="368"/>
    </location>
</feature>
<dbReference type="Proteomes" id="UP000317291">
    <property type="component" value="Unassembled WGS sequence"/>
</dbReference>
<sequence length="672" mass="74087">MPRSTSPDATAPDDASANAAGAPSTFSAPRVSFWLGVAACAVLFGYGAWQRRWIADDGLIVLRTVRNLLAGNGPVFNAGERVEVNTSTAWTYIIWFFSWISRVQTEYVVLTVALVLSVAAIPLAMLGTSRLYRGGPGWSRLRGSGLLLLPAGGLVYMALPPARDFATSGLEVSLTIFWVALLWYLAICWSQADRAPVERRERIRYWALTCTTAFVAGLSWLVRPEMAVVGGLVLLVMFFAPVGLKLRLALTAAAGLLPVGYQIFRMGYYGLPAPNTAVAKDATGSKWGQGFTYLMNLVEPYSLWLPVLALAVAMPVILLSARGARAPLTGRFRLPRGGVRGLRDHLQRPAVIVVVMLLGGVIETLYWLRQGGDFMSGRVLLAPLFLLLLPVMVIPLRIPSRRPEDSTVRGIARLATGTAGAVVAAGLWVLVLGWALHATTFRGQPDGTAIGTSGIVDERAFYSLQTGHAHPLTADDYLDYPRMQSLQEILRATPRGGVYLPSFDYDWWFIDPLPYPRPDDVPQRQTVFFTNLGMTGMNLPLDVRVWDQIGLAWPMASRTARLEDGRIGHDKEMFPDWAVAEAKAYAKRPALPPFIDPDWVNQARAALTCPQIQQLQASYSAPLTFDLFKRNLKLSFANYALRIDRVPEYTLRMCRMDVPPPLTEEQKSMPRP</sequence>
<feature type="transmembrane region" description="Helical" evidence="2">
    <location>
        <begin position="301"/>
        <end position="321"/>
    </location>
</feature>
<dbReference type="AlphaFoldDB" id="A0A5C5RFI5"/>
<gene>
    <name evidence="4" type="ORF">FK529_02205</name>
</gene>
<feature type="transmembrane region" description="Helical" evidence="2">
    <location>
        <begin position="228"/>
        <end position="244"/>
    </location>
</feature>
<evidence type="ECO:0000313" key="5">
    <source>
        <dbReference type="Proteomes" id="UP000317291"/>
    </source>
</evidence>
<protein>
    <recommendedName>
        <fullName evidence="3">Terminal beta-(1-&gt;2)-arabinofuranosyltransferase C-terminal domain-containing protein</fullName>
    </recommendedName>
</protein>
<name>A0A5C5RFI5_9ACTN</name>
<keyword evidence="2" id="KW-0812">Transmembrane</keyword>
<keyword evidence="2" id="KW-1133">Transmembrane helix</keyword>
<accession>A0A5C5RFI5</accession>
<dbReference type="InterPro" id="IPR048243">
    <property type="entry name" value="AftB-like"/>
</dbReference>
<comment type="caution">
    <text evidence="4">The sequence shown here is derived from an EMBL/GenBank/DDBJ whole genome shotgun (WGS) entry which is preliminary data.</text>
</comment>
<feature type="transmembrane region" description="Helical" evidence="2">
    <location>
        <begin position="141"/>
        <end position="159"/>
    </location>
</feature>
<feature type="transmembrane region" description="Helical" evidence="2">
    <location>
        <begin position="410"/>
        <end position="436"/>
    </location>
</feature>
<proteinExistence type="predicted"/>
<evidence type="ECO:0000256" key="2">
    <source>
        <dbReference type="SAM" id="Phobius"/>
    </source>
</evidence>
<feature type="domain" description="Terminal beta-(1-&gt;2)-arabinofuranosyltransferase C-terminal" evidence="3">
    <location>
        <begin position="506"/>
        <end position="638"/>
    </location>
</feature>
<evidence type="ECO:0000313" key="4">
    <source>
        <dbReference type="EMBL" id="TWS21432.1"/>
    </source>
</evidence>
<evidence type="ECO:0000259" key="3">
    <source>
        <dbReference type="Pfam" id="PF26371"/>
    </source>
</evidence>
<organism evidence="4 5">
    <name type="scientific">Tsukamurella asaccharolytica</name>
    <dbReference type="NCBI Taxonomy" id="2592067"/>
    <lineage>
        <taxon>Bacteria</taxon>
        <taxon>Bacillati</taxon>
        <taxon>Actinomycetota</taxon>
        <taxon>Actinomycetes</taxon>
        <taxon>Mycobacteriales</taxon>
        <taxon>Tsukamurellaceae</taxon>
        <taxon>Tsukamurella</taxon>
    </lineage>
</organism>
<reference evidence="4 5" key="1">
    <citation type="submission" date="2019-06" db="EMBL/GenBank/DDBJ databases">
        <title>Tsukamurella conjunctivitidis sp. nov., Tsukamurella assacharolytica sp. nov. and Tsukamurella sputae sp. nov. isolated from patients with conjunctivitis, bacteraemia (lymphoma) and respiratory infection (sputum) in Hong Kong.</title>
        <authorList>
            <person name="Teng J.L.L."/>
            <person name="Lee H.H."/>
            <person name="Fong J.Y.H."/>
            <person name="Fok K.M.N."/>
            <person name="Lau S.K.P."/>
            <person name="Woo P.C.Y."/>
        </authorList>
    </citation>
    <scope>NUCLEOTIDE SEQUENCE [LARGE SCALE GENOMIC DNA]</scope>
    <source>
        <strain evidence="4 5">HKU71</strain>
    </source>
</reference>
<keyword evidence="2" id="KW-0472">Membrane</keyword>